<dbReference type="InterPro" id="IPR008316">
    <property type="entry name" value="UCP029876"/>
</dbReference>
<dbReference type="SUPFAM" id="SSF158560">
    <property type="entry name" value="BH3980-like"/>
    <property type="match status" value="1"/>
</dbReference>
<comment type="caution">
    <text evidence="1">The sequence shown here is derived from an EMBL/GenBank/DDBJ whole genome shotgun (WGS) entry which is preliminary data.</text>
</comment>
<proteinExistence type="predicted"/>
<dbReference type="Pfam" id="PF06304">
    <property type="entry name" value="DUF1048"/>
    <property type="match status" value="1"/>
</dbReference>
<reference evidence="1" key="1">
    <citation type="submission" date="2020-12" db="EMBL/GenBank/DDBJ databases">
        <title>Leucobacter sp. CAS1, isolated from Chromium sludge.</title>
        <authorList>
            <person name="Xu Z."/>
        </authorList>
    </citation>
    <scope>NUCLEOTIDE SEQUENCE</scope>
    <source>
        <strain evidence="1">CSA1</strain>
    </source>
</reference>
<dbReference type="Gene3D" id="1.10.1900.10">
    <property type="entry name" value="c-terminal domain of poly(a) binding protein"/>
    <property type="match status" value="1"/>
</dbReference>
<sequence>MAAKWIETITGSFEEKKRYRRYRERVSELPGAYRTALEAVERYLMYAGIMKGDAMVDMFEDLLELFEQSVESATPVRGIVGEDPVEFAEAFLRNYSDRQWIGKERARLTDAIARAESDEEGAGS</sequence>
<name>A0A934Q8M8_9MICO</name>
<accession>A0A934Q8M8</accession>
<dbReference type="Proteomes" id="UP000608530">
    <property type="component" value="Unassembled WGS sequence"/>
</dbReference>
<gene>
    <name evidence="1" type="ORF">JD276_09765</name>
</gene>
<dbReference type="EMBL" id="JAEHOH010000012">
    <property type="protein sequence ID" value="MBK0419320.1"/>
    <property type="molecule type" value="Genomic_DNA"/>
</dbReference>
<keyword evidence="2" id="KW-1185">Reference proteome</keyword>
<dbReference type="AlphaFoldDB" id="A0A934Q8M8"/>
<evidence type="ECO:0000313" key="2">
    <source>
        <dbReference type="Proteomes" id="UP000608530"/>
    </source>
</evidence>
<protein>
    <submittedName>
        <fullName evidence="1">DUF1048 domain-containing protein</fullName>
    </submittedName>
</protein>
<organism evidence="1 2">
    <name type="scientific">Leucobacter chromiisoli</name>
    <dbReference type="NCBI Taxonomy" id="2796471"/>
    <lineage>
        <taxon>Bacteria</taxon>
        <taxon>Bacillati</taxon>
        <taxon>Actinomycetota</taxon>
        <taxon>Actinomycetes</taxon>
        <taxon>Micrococcales</taxon>
        <taxon>Microbacteriaceae</taxon>
        <taxon>Leucobacter</taxon>
    </lineage>
</organism>
<evidence type="ECO:0000313" key="1">
    <source>
        <dbReference type="EMBL" id="MBK0419320.1"/>
    </source>
</evidence>
<dbReference type="RefSeq" id="WP_200115458.1">
    <property type="nucleotide sequence ID" value="NZ_JAEHOH010000012.1"/>
</dbReference>